<keyword evidence="4" id="KW-1185">Reference proteome</keyword>
<organism evidence="3 4">
    <name type="scientific">Propioniciclava coleopterorum</name>
    <dbReference type="NCBI Taxonomy" id="2714937"/>
    <lineage>
        <taxon>Bacteria</taxon>
        <taxon>Bacillati</taxon>
        <taxon>Actinomycetota</taxon>
        <taxon>Actinomycetes</taxon>
        <taxon>Propionibacteriales</taxon>
        <taxon>Propionibacteriaceae</taxon>
        <taxon>Propioniciclava</taxon>
    </lineage>
</organism>
<dbReference type="RefSeq" id="WP_166234022.1">
    <property type="nucleotide sequence ID" value="NZ_CP049865.1"/>
</dbReference>
<proteinExistence type="predicted"/>
<name>A0A6G7Y846_9ACTN</name>
<dbReference type="PROSITE" id="PS51257">
    <property type="entry name" value="PROKAR_LIPOPROTEIN"/>
    <property type="match status" value="1"/>
</dbReference>
<dbReference type="EMBL" id="CP049865">
    <property type="protein sequence ID" value="QIK72950.1"/>
    <property type="molecule type" value="Genomic_DNA"/>
</dbReference>
<sequence>MTTTPKHARGAGLLAAVIAAATLSGCVGGPAPAGPSDTPPPAPGTASATPTDSVAQESAKKAGIDLTELGDPIGSATIPAQGTDSAEDTLTVTLHQLKRVGPSVLGVYSFEVESSSTDAQTLRAYLGGLPWRPYLIDQVNLTKHAVLEGGTASARTDSDSVRFAPGQTHYAYAYFAGPPADVTAMDAIITEGAPPVTQVKLS</sequence>
<feature type="compositionally biased region" description="Low complexity" evidence="1">
    <location>
        <begin position="44"/>
        <end position="53"/>
    </location>
</feature>
<keyword evidence="2" id="KW-0732">Signal</keyword>
<feature type="region of interest" description="Disordered" evidence="1">
    <location>
        <begin position="30"/>
        <end position="59"/>
    </location>
</feature>
<dbReference type="AlphaFoldDB" id="A0A6G7Y846"/>
<evidence type="ECO:0000313" key="4">
    <source>
        <dbReference type="Proteomes" id="UP000501058"/>
    </source>
</evidence>
<reference evidence="3 4" key="1">
    <citation type="submission" date="2020-03" db="EMBL/GenBank/DDBJ databases">
        <title>Propioniciclava sp. nov., isolated from Hydrophilus acuminatus.</title>
        <authorList>
            <person name="Hyun D.-W."/>
            <person name="Bae J.-W."/>
        </authorList>
    </citation>
    <scope>NUCLEOTIDE SEQUENCE [LARGE SCALE GENOMIC DNA]</scope>
    <source>
        <strain evidence="3 4">HDW11</strain>
    </source>
</reference>
<feature type="chain" id="PRO_5026321756" description="Lipoprotein" evidence="2">
    <location>
        <begin position="34"/>
        <end position="202"/>
    </location>
</feature>
<evidence type="ECO:0000256" key="2">
    <source>
        <dbReference type="SAM" id="SignalP"/>
    </source>
</evidence>
<evidence type="ECO:0008006" key="5">
    <source>
        <dbReference type="Google" id="ProtNLM"/>
    </source>
</evidence>
<accession>A0A6G7Y846</accession>
<dbReference type="KEGG" id="prv:G7070_12585"/>
<evidence type="ECO:0000256" key="1">
    <source>
        <dbReference type="SAM" id="MobiDB-lite"/>
    </source>
</evidence>
<gene>
    <name evidence="3" type="ORF">G7070_12585</name>
</gene>
<evidence type="ECO:0000313" key="3">
    <source>
        <dbReference type="EMBL" id="QIK72950.1"/>
    </source>
</evidence>
<dbReference type="Proteomes" id="UP000501058">
    <property type="component" value="Chromosome"/>
</dbReference>
<protein>
    <recommendedName>
        <fullName evidence="5">Lipoprotein</fullName>
    </recommendedName>
</protein>
<feature type="signal peptide" evidence="2">
    <location>
        <begin position="1"/>
        <end position="33"/>
    </location>
</feature>